<proteinExistence type="predicted"/>
<comment type="subcellular location">
    <subcellularLocation>
        <location evidence="1">Membrane</location>
        <topology evidence="1">Multi-pass membrane protein</topology>
    </subcellularLocation>
</comment>
<accession>G4TDC9</accession>
<dbReference type="InterPro" id="IPR052430">
    <property type="entry name" value="IVT-Associated"/>
</dbReference>
<keyword evidence="3 6" id="KW-1133">Transmembrane helix</keyword>
<evidence type="ECO:0000313" key="8">
    <source>
        <dbReference type="Proteomes" id="UP000007148"/>
    </source>
</evidence>
<feature type="transmembrane region" description="Helical" evidence="6">
    <location>
        <begin position="600"/>
        <end position="620"/>
    </location>
</feature>
<feature type="transmembrane region" description="Helical" evidence="6">
    <location>
        <begin position="494"/>
        <end position="511"/>
    </location>
</feature>
<name>G4TDC9_SERID</name>
<feature type="transmembrane region" description="Helical" evidence="6">
    <location>
        <begin position="20"/>
        <end position="38"/>
    </location>
</feature>
<keyword evidence="2 6" id="KW-0812">Transmembrane</keyword>
<protein>
    <submittedName>
        <fullName evidence="7">Uncharacterized protein</fullName>
    </submittedName>
</protein>
<feature type="transmembrane region" description="Helical" evidence="6">
    <location>
        <begin position="541"/>
        <end position="562"/>
    </location>
</feature>
<feature type="transmembrane region" description="Helical" evidence="6">
    <location>
        <begin position="517"/>
        <end position="534"/>
    </location>
</feature>
<evidence type="ECO:0000256" key="1">
    <source>
        <dbReference type="ARBA" id="ARBA00004141"/>
    </source>
</evidence>
<dbReference type="EMBL" id="CAFZ01000052">
    <property type="protein sequence ID" value="CCA69331.1"/>
    <property type="molecule type" value="Genomic_DNA"/>
</dbReference>
<evidence type="ECO:0000256" key="4">
    <source>
        <dbReference type="ARBA" id="ARBA00023136"/>
    </source>
</evidence>
<dbReference type="PANTHER" id="PTHR47804">
    <property type="entry name" value="60S RIBOSOMAL PROTEIN L19"/>
    <property type="match status" value="1"/>
</dbReference>
<feature type="transmembrane region" description="Helical" evidence="6">
    <location>
        <begin position="673"/>
        <end position="692"/>
    </location>
</feature>
<dbReference type="AlphaFoldDB" id="G4TDC9"/>
<dbReference type="OrthoDB" id="68611at2759"/>
<dbReference type="InParanoid" id="G4TDC9"/>
<feature type="compositionally biased region" description="Basic and acidic residues" evidence="5">
    <location>
        <begin position="346"/>
        <end position="370"/>
    </location>
</feature>
<dbReference type="STRING" id="1109443.G4TDC9"/>
<evidence type="ECO:0000256" key="2">
    <source>
        <dbReference type="ARBA" id="ARBA00022692"/>
    </source>
</evidence>
<feature type="compositionally biased region" description="Low complexity" evidence="5">
    <location>
        <begin position="331"/>
        <end position="345"/>
    </location>
</feature>
<keyword evidence="8" id="KW-1185">Reference proteome</keyword>
<dbReference type="HOGENOM" id="CLU_288223_0_0_1"/>
<evidence type="ECO:0000256" key="5">
    <source>
        <dbReference type="SAM" id="MobiDB-lite"/>
    </source>
</evidence>
<gene>
    <name evidence="7" type="ORF">PIIN_03230</name>
</gene>
<dbReference type="eggNOG" id="ENOG502QRW7">
    <property type="taxonomic scope" value="Eukaryota"/>
</dbReference>
<feature type="region of interest" description="Disordered" evidence="5">
    <location>
        <begin position="203"/>
        <end position="231"/>
    </location>
</feature>
<dbReference type="Proteomes" id="UP000007148">
    <property type="component" value="Unassembled WGS sequence"/>
</dbReference>
<feature type="region of interest" description="Disordered" evidence="5">
    <location>
        <begin position="324"/>
        <end position="370"/>
    </location>
</feature>
<evidence type="ECO:0000256" key="3">
    <source>
        <dbReference type="ARBA" id="ARBA00022989"/>
    </source>
</evidence>
<sequence length="891" mass="99575">MNSINNHDRFLPNFLLADAASNLIGLAIALAINIFVFPSTSERELRDMLVTSLGHIEELSNLIAKAYSMAATDDEMKKGDELLEIIRADFAFLTQILQNTSVEVNWSEYSMEDYRLIIQRIRGLQRAMFRGFNALRLIDLADKPIVARVVLPSSLNLVFRVRQDIQSVLKEVSSAIRVVSQANTPLQTGYDDFLSTEKQAAKLRHQNPPPNDDVEESRKGQVSASRDEEKQEPAFFNAAPAFDVEQVAEFDVYLPPLTDGQDPTEPITKLKRDFTVMQRVQSSILHSILIAAGPSAEIPLRVEEKLPSLLESYGLSHNVQDKEDEGYIKTSSRSLSRSGDRSSSVLRDRSRAEHAPKEGSKEKSKHNEVTKLKDHEINAVQESDLVQLNRALATVYSLLFSTESVVNELEGLYNIVQPPAKKSRRRLHIHLFPAKRNHPTRGRTSSIYAEEEEELSVKEALAILESKRFEQTSGSFWSRIEAVNQFMKTDQSIYSLKVAAISSVFSVLFYAPETRPWFNSFAMQAGLLASLVAFEQTLGQSIILFVTQVLGSGLGTVVALAVVEIFHDVGGYNFNPYGVCAFSVLYALPLQYVIYEKPRLFVFGLLALASYGSLVIHEAVLVNYAHIPFDAPSLATGKTFASLALAIGLVLIFQLFILRVPARRKLRIAMGELIYSTLAYVTIFQAYVQAVIPNGTTKRIPAAAVKRVERELIQRESQIFGEMMGISSLIVAAAAEPSSVPWRPQIPNRILQANGLLIDRFQEARIALGSGDIDPFILENMIQMLAPYRRQAHMTAKISLYLSATSLLSKTPLPYTTITIDKHLQDFIEDAVIISSRLASTEVGATAVKEDSFTRFWFYILCVGDMPRHLKEIEMVCKDMFGNLESDPKLK</sequence>
<dbReference type="OMA" id="WSEYSME"/>
<reference evidence="7 8" key="1">
    <citation type="journal article" date="2011" name="PLoS Pathog.">
        <title>Endophytic Life Strategies Decoded by Genome and Transcriptome Analyses of the Mutualistic Root Symbiont Piriformospora indica.</title>
        <authorList>
            <person name="Zuccaro A."/>
            <person name="Lahrmann U."/>
            <person name="Guldener U."/>
            <person name="Langen G."/>
            <person name="Pfiffi S."/>
            <person name="Biedenkopf D."/>
            <person name="Wong P."/>
            <person name="Samans B."/>
            <person name="Grimm C."/>
            <person name="Basiewicz M."/>
            <person name="Murat C."/>
            <person name="Martin F."/>
            <person name="Kogel K.H."/>
        </authorList>
    </citation>
    <scope>NUCLEOTIDE SEQUENCE [LARGE SCALE GENOMIC DNA]</scope>
    <source>
        <strain evidence="7 8">DSM 11827</strain>
    </source>
</reference>
<feature type="transmembrane region" description="Helical" evidence="6">
    <location>
        <begin position="574"/>
        <end position="593"/>
    </location>
</feature>
<evidence type="ECO:0000256" key="6">
    <source>
        <dbReference type="SAM" id="Phobius"/>
    </source>
</evidence>
<keyword evidence="4 6" id="KW-0472">Membrane</keyword>
<organism evidence="7 8">
    <name type="scientific">Serendipita indica (strain DSM 11827)</name>
    <name type="common">Root endophyte fungus</name>
    <name type="synonym">Piriformospora indica</name>
    <dbReference type="NCBI Taxonomy" id="1109443"/>
    <lineage>
        <taxon>Eukaryota</taxon>
        <taxon>Fungi</taxon>
        <taxon>Dikarya</taxon>
        <taxon>Basidiomycota</taxon>
        <taxon>Agaricomycotina</taxon>
        <taxon>Agaricomycetes</taxon>
        <taxon>Sebacinales</taxon>
        <taxon>Serendipitaceae</taxon>
        <taxon>Serendipita</taxon>
    </lineage>
</organism>
<feature type="transmembrane region" description="Helical" evidence="6">
    <location>
        <begin position="640"/>
        <end position="661"/>
    </location>
</feature>
<evidence type="ECO:0000313" key="7">
    <source>
        <dbReference type="EMBL" id="CCA69331.1"/>
    </source>
</evidence>
<dbReference type="PANTHER" id="PTHR47804:SF3">
    <property type="entry name" value="PROTEIN BRE4"/>
    <property type="match status" value="1"/>
</dbReference>
<dbReference type="GO" id="GO:0016020">
    <property type="term" value="C:membrane"/>
    <property type="evidence" value="ECO:0007669"/>
    <property type="project" value="UniProtKB-SubCell"/>
</dbReference>